<organism evidence="2 3">
    <name type="scientific">Rotaria sordida</name>
    <dbReference type="NCBI Taxonomy" id="392033"/>
    <lineage>
        <taxon>Eukaryota</taxon>
        <taxon>Metazoa</taxon>
        <taxon>Spiralia</taxon>
        <taxon>Gnathifera</taxon>
        <taxon>Rotifera</taxon>
        <taxon>Eurotatoria</taxon>
        <taxon>Bdelloidea</taxon>
        <taxon>Philodinida</taxon>
        <taxon>Philodinidae</taxon>
        <taxon>Rotaria</taxon>
    </lineage>
</organism>
<feature type="non-terminal residue" evidence="2">
    <location>
        <position position="66"/>
    </location>
</feature>
<comment type="caution">
    <text evidence="2">The sequence shown here is derived from an EMBL/GenBank/DDBJ whole genome shotgun (WGS) entry which is preliminary data.</text>
</comment>
<proteinExistence type="predicted"/>
<gene>
    <name evidence="2" type="ORF">OTI717_LOCUS43939</name>
</gene>
<evidence type="ECO:0000256" key="1">
    <source>
        <dbReference type="SAM" id="Phobius"/>
    </source>
</evidence>
<evidence type="ECO:0000313" key="2">
    <source>
        <dbReference type="EMBL" id="CAF4364192.1"/>
    </source>
</evidence>
<keyword evidence="1" id="KW-0812">Transmembrane</keyword>
<protein>
    <submittedName>
        <fullName evidence="2">Uncharacterized protein</fullName>
    </submittedName>
</protein>
<keyword evidence="1" id="KW-1133">Transmembrane helix</keyword>
<dbReference type="AlphaFoldDB" id="A0A820LYF8"/>
<reference evidence="2" key="1">
    <citation type="submission" date="2021-02" db="EMBL/GenBank/DDBJ databases">
        <authorList>
            <person name="Nowell W R."/>
        </authorList>
    </citation>
    <scope>NUCLEOTIDE SEQUENCE</scope>
</reference>
<feature type="non-terminal residue" evidence="2">
    <location>
        <position position="1"/>
    </location>
</feature>
<accession>A0A820LYF8</accession>
<dbReference type="Proteomes" id="UP000663823">
    <property type="component" value="Unassembled WGS sequence"/>
</dbReference>
<dbReference type="EMBL" id="CAJOAX010068158">
    <property type="protein sequence ID" value="CAF4364192.1"/>
    <property type="molecule type" value="Genomic_DNA"/>
</dbReference>
<feature type="transmembrane region" description="Helical" evidence="1">
    <location>
        <begin position="44"/>
        <end position="65"/>
    </location>
</feature>
<name>A0A820LYF8_9BILA</name>
<sequence>MISHVLSMCCTDFVNESTDSALAKLYHRFSLACRNFRNYVFGHFMPLMIIKLRYVLVLIFLIMGIL</sequence>
<evidence type="ECO:0000313" key="3">
    <source>
        <dbReference type="Proteomes" id="UP000663823"/>
    </source>
</evidence>
<keyword evidence="1" id="KW-0472">Membrane</keyword>